<name>A0A0H3Z4J0_STUST</name>
<reference evidence="2" key="1">
    <citation type="submission" date="2022-09" db="EMBL/GenBank/DDBJ databases">
        <title>Intensive care unit water sources are persistently colonized with multi-drug resistant bacteria and are the site of extensive horizontal gene transfer of antibiotic resistance genes.</title>
        <authorList>
            <person name="Diorio-Toth L."/>
        </authorList>
    </citation>
    <scope>NUCLEOTIDE SEQUENCE</scope>
    <source>
        <strain evidence="2">GD04147</strain>
    </source>
</reference>
<evidence type="ECO:0000259" key="1">
    <source>
        <dbReference type="Pfam" id="PF02492"/>
    </source>
</evidence>
<dbReference type="Gene3D" id="3.40.50.300">
    <property type="entry name" value="P-loop containing nucleotide triphosphate hydrolases"/>
    <property type="match status" value="1"/>
</dbReference>
<comment type="caution">
    <text evidence="2">The sequence shown here is derived from an EMBL/GenBank/DDBJ whole genome shotgun (WGS) entry which is preliminary data.</text>
</comment>
<dbReference type="RefSeq" id="WP_014598136.1">
    <property type="nucleotide sequence ID" value="NZ_BCAJ01000067.1"/>
</dbReference>
<dbReference type="GO" id="GO:0005737">
    <property type="term" value="C:cytoplasm"/>
    <property type="evidence" value="ECO:0007669"/>
    <property type="project" value="TreeGrafter"/>
</dbReference>
<proteinExistence type="predicted"/>
<sequence>MRTIAAMLEQIPTHLVGGPLGAGKTSLIHQLLTQKPADERWAVLINEFGQIGLDAALLGPDTDGVTMAEIPGGCLCCVNGLPFQVGLARLLRKARPDRLLIEPSGLGHPAELLRQLRQPPWQRVLAVQPSVLVLDAAALHRGEALPDSQRQALPDAGLLLLNKSEGLDDPSRQALVRQLPERPLYWTTQGQLPIDRLPGIGARASESGQPISLPNGAPALNQVWLDTSKAICQVQATPNAWSIGWRWHPSQRLDLDRIAQWLAQWPWQRAKLVIHGGNGWQSANAVEGQTLAFRPSEWRRDSRLELIFSEPQDQLELERGLQACRIAD</sequence>
<accession>A0A0H3Z4J0</accession>
<dbReference type="AlphaFoldDB" id="A0A0H3Z4J0"/>
<dbReference type="InterPro" id="IPR027417">
    <property type="entry name" value="P-loop_NTPase"/>
</dbReference>
<dbReference type="InterPro" id="IPR051316">
    <property type="entry name" value="Zinc-reg_GTPase_activator"/>
</dbReference>
<dbReference type="Pfam" id="PF02492">
    <property type="entry name" value="cobW"/>
    <property type="match status" value="1"/>
</dbReference>
<gene>
    <name evidence="2" type="ORF">N7335_15405</name>
</gene>
<dbReference type="Proteomes" id="UP001158076">
    <property type="component" value="Unassembled WGS sequence"/>
</dbReference>
<protein>
    <submittedName>
        <fullName evidence="2">CobW family GTP-binding protein</fullName>
    </submittedName>
</protein>
<organism evidence="2 3">
    <name type="scientific">Stutzerimonas stutzeri</name>
    <name type="common">Pseudomonas stutzeri</name>
    <dbReference type="NCBI Taxonomy" id="316"/>
    <lineage>
        <taxon>Bacteria</taxon>
        <taxon>Pseudomonadati</taxon>
        <taxon>Pseudomonadota</taxon>
        <taxon>Gammaproteobacteria</taxon>
        <taxon>Pseudomonadales</taxon>
        <taxon>Pseudomonadaceae</taxon>
        <taxon>Stutzerimonas</taxon>
    </lineage>
</organism>
<dbReference type="InterPro" id="IPR003495">
    <property type="entry name" value="CobW/HypB/UreG_nucleotide-bd"/>
</dbReference>
<dbReference type="EMBL" id="JAODZE010000019">
    <property type="protein sequence ID" value="MDH0147779.1"/>
    <property type="molecule type" value="Genomic_DNA"/>
</dbReference>
<dbReference type="PANTHER" id="PTHR13748">
    <property type="entry name" value="COBW-RELATED"/>
    <property type="match status" value="1"/>
</dbReference>
<dbReference type="CDD" id="cd03112">
    <property type="entry name" value="CobW-like"/>
    <property type="match status" value="1"/>
</dbReference>
<evidence type="ECO:0000313" key="2">
    <source>
        <dbReference type="EMBL" id="MDH0147779.1"/>
    </source>
</evidence>
<dbReference type="SUPFAM" id="SSF52540">
    <property type="entry name" value="P-loop containing nucleoside triphosphate hydrolases"/>
    <property type="match status" value="1"/>
</dbReference>
<evidence type="ECO:0000313" key="3">
    <source>
        <dbReference type="Proteomes" id="UP001158076"/>
    </source>
</evidence>
<dbReference type="PANTHER" id="PTHR13748:SF46">
    <property type="entry name" value="ZINC CHAPERONE YEIR"/>
    <property type="match status" value="1"/>
</dbReference>
<feature type="domain" description="CobW/HypB/UreG nucleotide-binding" evidence="1">
    <location>
        <begin position="12"/>
        <end position="170"/>
    </location>
</feature>